<organism evidence="2 3">
    <name type="scientific">Zancudomyces culisetae</name>
    <name type="common">Gut fungus</name>
    <name type="synonym">Smittium culisetae</name>
    <dbReference type="NCBI Taxonomy" id="1213189"/>
    <lineage>
        <taxon>Eukaryota</taxon>
        <taxon>Fungi</taxon>
        <taxon>Fungi incertae sedis</taxon>
        <taxon>Zoopagomycota</taxon>
        <taxon>Kickxellomycotina</taxon>
        <taxon>Harpellomycetes</taxon>
        <taxon>Harpellales</taxon>
        <taxon>Legeriomycetaceae</taxon>
        <taxon>Zancudomyces</taxon>
    </lineage>
</organism>
<protein>
    <submittedName>
        <fullName evidence="2">Uncharacterized protein</fullName>
    </submittedName>
</protein>
<evidence type="ECO:0000313" key="2">
    <source>
        <dbReference type="EMBL" id="OMH83343.1"/>
    </source>
</evidence>
<dbReference type="Proteomes" id="UP000188320">
    <property type="component" value="Unassembled WGS sequence"/>
</dbReference>
<reference evidence="3" key="2">
    <citation type="submission" date="2017-01" db="EMBL/GenBank/DDBJ databases">
        <authorList>
            <person name="Wang Y."/>
            <person name="White M."/>
            <person name="Kvist S."/>
            <person name="Moncalvo J.-M."/>
        </authorList>
    </citation>
    <scope>NUCLEOTIDE SEQUENCE [LARGE SCALE GENOMIC DNA]</scope>
    <source>
        <strain evidence="3">COL-18-3</strain>
    </source>
</reference>
<name>A0A1R1PR13_ZANCU</name>
<gene>
    <name evidence="2" type="ORF">AX774_g3152</name>
    <name evidence="1" type="ORF">AX774_g5443</name>
</gene>
<evidence type="ECO:0000313" key="1">
    <source>
        <dbReference type="EMBL" id="OMH81114.1"/>
    </source>
</evidence>
<dbReference type="OrthoDB" id="94039at2759"/>
<evidence type="ECO:0000313" key="3">
    <source>
        <dbReference type="Proteomes" id="UP000188320"/>
    </source>
</evidence>
<dbReference type="InterPro" id="IPR029058">
    <property type="entry name" value="AB_hydrolase_fold"/>
</dbReference>
<dbReference type="EMBL" id="LSSK01000974">
    <property type="protein sequence ID" value="OMH81114.1"/>
    <property type="molecule type" value="Genomic_DNA"/>
</dbReference>
<reference evidence="2" key="1">
    <citation type="submission" date="2017-01" db="EMBL/GenBank/DDBJ databases">
        <authorList>
            <person name="Mah S.A."/>
            <person name="Swanson W.J."/>
            <person name="Moy G.W."/>
            <person name="Vacquier V.D."/>
        </authorList>
    </citation>
    <scope>NUCLEOTIDE SEQUENCE [LARGE SCALE GENOMIC DNA]</scope>
    <source>
        <strain evidence="2">COL-18-3</strain>
    </source>
</reference>
<dbReference type="EMBL" id="LSSK01000437">
    <property type="protein sequence ID" value="OMH83343.1"/>
    <property type="molecule type" value="Genomic_DNA"/>
</dbReference>
<dbReference type="Gene3D" id="3.40.50.1820">
    <property type="entry name" value="alpha/beta hydrolase"/>
    <property type="match status" value="1"/>
</dbReference>
<accession>A0A1R1PR13</accession>
<proteinExistence type="predicted"/>
<keyword evidence="3" id="KW-1185">Reference proteome</keyword>
<sequence>MGVGQLRQKKVVLNGGIPGSKVVANLYIPERTTATTGVGYDSEQKDDGILRKKINLLFGHANGFHKEHWLPVIKRIFGYDADFLKKGIEINQFIAIDFFHHGDSAGLNKDILVKCDKPGK</sequence>
<comment type="caution">
    <text evidence="2">The sequence shown here is derived from an EMBL/GenBank/DDBJ whole genome shotgun (WGS) entry which is preliminary data.</text>
</comment>
<dbReference type="AlphaFoldDB" id="A0A1R1PR13"/>